<dbReference type="GO" id="GO:0043200">
    <property type="term" value="P:response to amino acid"/>
    <property type="evidence" value="ECO:0007669"/>
    <property type="project" value="TreeGrafter"/>
</dbReference>
<evidence type="ECO:0000256" key="3">
    <source>
        <dbReference type="ARBA" id="ARBA00023163"/>
    </source>
</evidence>
<dbReference type="PATRIC" id="fig|1514904.3.peg.1467"/>
<dbReference type="AlphaFoldDB" id="A0A0M9GLE9"/>
<dbReference type="InterPro" id="IPR036388">
    <property type="entry name" value="WH-like_DNA-bd_sf"/>
</dbReference>
<dbReference type="InterPro" id="IPR036390">
    <property type="entry name" value="WH_DNA-bd_sf"/>
</dbReference>
<proteinExistence type="predicted"/>
<dbReference type="InterPro" id="IPR019888">
    <property type="entry name" value="Tscrpt_reg_AsnC-like"/>
</dbReference>
<accession>A0A0M9GLE9</accession>
<dbReference type="InterPro" id="IPR011008">
    <property type="entry name" value="Dimeric_a/b-barrel"/>
</dbReference>
<dbReference type="InterPro" id="IPR000485">
    <property type="entry name" value="AsnC-type_HTH_dom"/>
</dbReference>
<dbReference type="STRING" id="1514904.SU32_13065"/>
<dbReference type="Pfam" id="PF01037">
    <property type="entry name" value="AsnC_trans_reg"/>
    <property type="match status" value="1"/>
</dbReference>
<dbReference type="SUPFAM" id="SSF54909">
    <property type="entry name" value="Dimeric alpha+beta barrel"/>
    <property type="match status" value="1"/>
</dbReference>
<evidence type="ECO:0000256" key="2">
    <source>
        <dbReference type="ARBA" id="ARBA00023125"/>
    </source>
</evidence>
<dbReference type="EMBL" id="JXMU01000019">
    <property type="protein sequence ID" value="KPB00567.1"/>
    <property type="molecule type" value="Genomic_DNA"/>
</dbReference>
<keyword evidence="1" id="KW-0805">Transcription regulation</keyword>
<dbReference type="GO" id="GO:0006355">
    <property type="term" value="P:regulation of DNA-templated transcription"/>
    <property type="evidence" value="ECO:0007669"/>
    <property type="project" value="UniProtKB-ARBA"/>
</dbReference>
<organism evidence="5 6">
    <name type="scientific">Ahrensia marina</name>
    <dbReference type="NCBI Taxonomy" id="1514904"/>
    <lineage>
        <taxon>Bacteria</taxon>
        <taxon>Pseudomonadati</taxon>
        <taxon>Pseudomonadota</taxon>
        <taxon>Alphaproteobacteria</taxon>
        <taxon>Hyphomicrobiales</taxon>
        <taxon>Ahrensiaceae</taxon>
        <taxon>Ahrensia</taxon>
    </lineage>
</organism>
<dbReference type="PANTHER" id="PTHR30154:SF34">
    <property type="entry name" value="TRANSCRIPTIONAL REGULATOR AZLB"/>
    <property type="match status" value="1"/>
</dbReference>
<dbReference type="PANTHER" id="PTHR30154">
    <property type="entry name" value="LEUCINE-RESPONSIVE REGULATORY PROTEIN"/>
    <property type="match status" value="1"/>
</dbReference>
<dbReference type="PRINTS" id="PR00033">
    <property type="entry name" value="HTHASNC"/>
</dbReference>
<keyword evidence="2" id="KW-0238">DNA-binding</keyword>
<reference evidence="5 6" key="1">
    <citation type="submission" date="2015-01" db="EMBL/GenBank/DDBJ databases">
        <title>Ahrensia donghaiensis sp. nov., a novel dimethylsulphoniopropionate-cleavage bacterium isolated from seawater and emended descriptions of the genus Ahrensia and Ahrensia kielensis.</title>
        <authorList>
            <person name="Liu J."/>
        </authorList>
    </citation>
    <scope>NUCLEOTIDE SEQUENCE [LARGE SCALE GENOMIC DNA]</scope>
    <source>
        <strain evidence="5 6">LZD062</strain>
    </source>
</reference>
<dbReference type="Gene3D" id="3.30.70.920">
    <property type="match status" value="1"/>
</dbReference>
<sequence length="160" mass="18204">MKSHRLDKIDLSILAALVKNGRLSKSELARRTGLGTTSCWERIQRLEEAGVITGYRAEFSLKALGPTVTVFVMIELGEHRAQDFDQFEREIAKHDEITGCWALGGGYDYLMQVVTRDIETYQLLIDNVLEQRAGVKRYFSYIVTKPVKDAPPPFEILLQK</sequence>
<dbReference type="CDD" id="cd00090">
    <property type="entry name" value="HTH_ARSR"/>
    <property type="match status" value="1"/>
</dbReference>
<protein>
    <submittedName>
        <fullName evidence="5">AsnC family transcriptional regulator</fullName>
    </submittedName>
</protein>
<dbReference type="SUPFAM" id="SSF46785">
    <property type="entry name" value="Winged helix' DNA-binding domain"/>
    <property type="match status" value="1"/>
</dbReference>
<evidence type="ECO:0000259" key="4">
    <source>
        <dbReference type="PROSITE" id="PS50956"/>
    </source>
</evidence>
<dbReference type="Pfam" id="PF13412">
    <property type="entry name" value="HTH_24"/>
    <property type="match status" value="1"/>
</dbReference>
<evidence type="ECO:0000256" key="1">
    <source>
        <dbReference type="ARBA" id="ARBA00023015"/>
    </source>
</evidence>
<dbReference type="Proteomes" id="UP000038011">
    <property type="component" value="Unassembled WGS sequence"/>
</dbReference>
<dbReference type="OrthoDB" id="9803143at2"/>
<keyword evidence="6" id="KW-1185">Reference proteome</keyword>
<gene>
    <name evidence="5" type="ORF">SU32_13065</name>
</gene>
<dbReference type="Gene3D" id="1.10.10.10">
    <property type="entry name" value="Winged helix-like DNA-binding domain superfamily/Winged helix DNA-binding domain"/>
    <property type="match status" value="1"/>
</dbReference>
<dbReference type="GO" id="GO:0043565">
    <property type="term" value="F:sequence-specific DNA binding"/>
    <property type="evidence" value="ECO:0007669"/>
    <property type="project" value="InterPro"/>
</dbReference>
<dbReference type="SMART" id="SM00344">
    <property type="entry name" value="HTH_ASNC"/>
    <property type="match status" value="1"/>
</dbReference>
<feature type="domain" description="HTH asnC-type" evidence="4">
    <location>
        <begin position="6"/>
        <end position="67"/>
    </location>
</feature>
<evidence type="ECO:0000313" key="5">
    <source>
        <dbReference type="EMBL" id="KPB00567.1"/>
    </source>
</evidence>
<dbReference type="InterPro" id="IPR019887">
    <property type="entry name" value="Tscrpt_reg_AsnC/Lrp_C"/>
</dbReference>
<dbReference type="RefSeq" id="WP_053999819.1">
    <property type="nucleotide sequence ID" value="NZ_JXMU01000019.1"/>
</dbReference>
<dbReference type="GO" id="GO:0005829">
    <property type="term" value="C:cytosol"/>
    <property type="evidence" value="ECO:0007669"/>
    <property type="project" value="TreeGrafter"/>
</dbReference>
<keyword evidence="3" id="KW-0804">Transcription</keyword>
<dbReference type="PROSITE" id="PS50956">
    <property type="entry name" value="HTH_ASNC_2"/>
    <property type="match status" value="1"/>
</dbReference>
<evidence type="ECO:0000313" key="6">
    <source>
        <dbReference type="Proteomes" id="UP000038011"/>
    </source>
</evidence>
<dbReference type="InterPro" id="IPR011991">
    <property type="entry name" value="ArsR-like_HTH"/>
</dbReference>
<comment type="caution">
    <text evidence="5">The sequence shown here is derived from an EMBL/GenBank/DDBJ whole genome shotgun (WGS) entry which is preliminary data.</text>
</comment>
<name>A0A0M9GLE9_9HYPH</name>